<keyword evidence="13" id="KW-1185">Reference proteome</keyword>
<protein>
    <recommendedName>
        <fullName evidence="2">Type II secretion system protein H</fullName>
    </recommendedName>
    <alternativeName>
        <fullName evidence="10">General secretion pathway protein H</fullName>
    </alternativeName>
</protein>
<evidence type="ECO:0000313" key="13">
    <source>
        <dbReference type="Proteomes" id="UP000292136"/>
    </source>
</evidence>
<keyword evidence="5" id="KW-0997">Cell inner membrane</keyword>
<evidence type="ECO:0000256" key="9">
    <source>
        <dbReference type="ARBA" id="ARBA00025772"/>
    </source>
</evidence>
<dbReference type="Gene3D" id="3.55.40.10">
    <property type="entry name" value="minor pseudopilin epsh domain"/>
    <property type="match status" value="1"/>
</dbReference>
<dbReference type="Proteomes" id="UP000292136">
    <property type="component" value="Unassembled WGS sequence"/>
</dbReference>
<evidence type="ECO:0000256" key="2">
    <source>
        <dbReference type="ARBA" id="ARBA00021549"/>
    </source>
</evidence>
<reference evidence="12 13" key="1">
    <citation type="submission" date="2019-02" db="EMBL/GenBank/DDBJ databases">
        <title>Genomic Encyclopedia of Type Strains, Phase IV (KMG-IV): sequencing the most valuable type-strain genomes for metagenomic binning, comparative biology and taxonomic classification.</title>
        <authorList>
            <person name="Goeker M."/>
        </authorList>
    </citation>
    <scope>NUCLEOTIDE SEQUENCE [LARGE SCALE GENOMIC DNA]</scope>
    <source>
        <strain evidence="12 13">DSM 21223</strain>
    </source>
</reference>
<keyword evidence="3" id="KW-1003">Cell membrane</keyword>
<organism evidence="12 13">
    <name type="scientific">Azospira oryzae</name>
    <dbReference type="NCBI Taxonomy" id="146939"/>
    <lineage>
        <taxon>Bacteria</taxon>
        <taxon>Pseudomonadati</taxon>
        <taxon>Pseudomonadota</taxon>
        <taxon>Betaproteobacteria</taxon>
        <taxon>Rhodocyclales</taxon>
        <taxon>Rhodocyclaceae</taxon>
        <taxon>Azospira</taxon>
    </lineage>
</organism>
<evidence type="ECO:0000256" key="3">
    <source>
        <dbReference type="ARBA" id="ARBA00022475"/>
    </source>
</evidence>
<keyword evidence="7" id="KW-1133">Transmembrane helix</keyword>
<sequence>MAVALVILAILLTFGMPSFSEWIQNAQIRTASETVMTGIQLARNEAVKRNTAVEFVLGNPGAQGGTGWTVREAASGTIIQQTTAGEGSRNAILTPTPGDATTITFNSLGRLPVAMLNLDGSSIITRINVDVPESVLAADKSNDMRITISTGGQIRLCDPHISATGDPRSC</sequence>
<dbReference type="InterPro" id="IPR045584">
    <property type="entry name" value="Pilin-like"/>
</dbReference>
<comment type="caution">
    <text evidence="12">The sequence shown here is derived from an EMBL/GenBank/DDBJ whole genome shotgun (WGS) entry which is preliminary data.</text>
</comment>
<feature type="domain" description="General secretion pathway GspH" evidence="11">
    <location>
        <begin position="31"/>
        <end position="152"/>
    </location>
</feature>
<dbReference type="InterPro" id="IPR022346">
    <property type="entry name" value="T2SS_GspH"/>
</dbReference>
<evidence type="ECO:0000256" key="6">
    <source>
        <dbReference type="ARBA" id="ARBA00022692"/>
    </source>
</evidence>
<evidence type="ECO:0000259" key="11">
    <source>
        <dbReference type="Pfam" id="PF12019"/>
    </source>
</evidence>
<evidence type="ECO:0000256" key="7">
    <source>
        <dbReference type="ARBA" id="ARBA00022989"/>
    </source>
</evidence>
<evidence type="ECO:0000256" key="1">
    <source>
        <dbReference type="ARBA" id="ARBA00004377"/>
    </source>
</evidence>
<comment type="similarity">
    <text evidence="9">Belongs to the GSP H family.</text>
</comment>
<proteinExistence type="inferred from homology"/>
<keyword evidence="4" id="KW-0488">Methylation</keyword>
<gene>
    <name evidence="12" type="ORF">EV678_1499</name>
</gene>
<dbReference type="Pfam" id="PF12019">
    <property type="entry name" value="GspH"/>
    <property type="match status" value="1"/>
</dbReference>
<keyword evidence="6" id="KW-0812">Transmembrane</keyword>
<evidence type="ECO:0000256" key="10">
    <source>
        <dbReference type="ARBA" id="ARBA00030775"/>
    </source>
</evidence>
<evidence type="ECO:0000256" key="8">
    <source>
        <dbReference type="ARBA" id="ARBA00023136"/>
    </source>
</evidence>
<keyword evidence="8" id="KW-0472">Membrane</keyword>
<comment type="subcellular location">
    <subcellularLocation>
        <location evidence="1">Cell inner membrane</location>
        <topology evidence="1">Single-pass membrane protein</topology>
    </subcellularLocation>
</comment>
<dbReference type="SUPFAM" id="SSF54523">
    <property type="entry name" value="Pili subunits"/>
    <property type="match status" value="1"/>
</dbReference>
<name>A0ABY0ITR3_9RHOO</name>
<accession>A0ABY0ITR3</accession>
<evidence type="ECO:0000313" key="12">
    <source>
        <dbReference type="EMBL" id="RZT90679.1"/>
    </source>
</evidence>
<evidence type="ECO:0000256" key="5">
    <source>
        <dbReference type="ARBA" id="ARBA00022519"/>
    </source>
</evidence>
<evidence type="ECO:0000256" key="4">
    <source>
        <dbReference type="ARBA" id="ARBA00022481"/>
    </source>
</evidence>
<dbReference type="EMBL" id="SHKM01000001">
    <property type="protein sequence ID" value="RZT90679.1"/>
    <property type="molecule type" value="Genomic_DNA"/>
</dbReference>